<dbReference type="EMBL" id="AP018131">
    <property type="protein sequence ID" value="BBA47124.1"/>
    <property type="molecule type" value="Genomic_DNA"/>
</dbReference>
<name>A0A286T9M3_BIFBI</name>
<gene>
    <name evidence="1" type="ORF">BBJK_00108</name>
</gene>
<organism evidence="1 2">
    <name type="scientific">Bifidobacterium bifidum LMG 13195</name>
    <dbReference type="NCBI Taxonomy" id="1207542"/>
    <lineage>
        <taxon>Bacteria</taxon>
        <taxon>Bacillati</taxon>
        <taxon>Actinomycetota</taxon>
        <taxon>Actinomycetes</taxon>
        <taxon>Bifidobacteriales</taxon>
        <taxon>Bifidobacteriaceae</taxon>
        <taxon>Bifidobacterium</taxon>
    </lineage>
</organism>
<proteinExistence type="predicted"/>
<protein>
    <submittedName>
        <fullName evidence="1">Uncharacterized protein</fullName>
    </submittedName>
</protein>
<evidence type="ECO:0000313" key="2">
    <source>
        <dbReference type="Proteomes" id="UP000262177"/>
    </source>
</evidence>
<accession>A0A286T9M3</accession>
<dbReference type="AlphaFoldDB" id="A0A286T9M3"/>
<evidence type="ECO:0000313" key="1">
    <source>
        <dbReference type="EMBL" id="BBA47124.1"/>
    </source>
</evidence>
<reference evidence="1 2" key="1">
    <citation type="journal article" date="2017" name="Biosci. Biotechnol. Biochem.">
        <title>Identification and characterization of a sulfoglycosidase from Bifidobacterium bifidum implicated in mucin glycan utilization.</title>
        <authorList>
            <person name="Katoh T."/>
            <person name="Maeshibu T."/>
            <person name="Kikkawa K."/>
            <person name="Gotoh A."/>
            <person name="Tomabechi Y."/>
            <person name="Nakamura M."/>
            <person name="Liao W.-H."/>
            <person name="Yamaguchi M."/>
            <person name="Ashida H."/>
            <person name="Yamamoto K."/>
            <person name="Katayama T."/>
        </authorList>
    </citation>
    <scope>NUCLEOTIDE SEQUENCE [LARGE SCALE GENOMIC DNA]</scope>
    <source>
        <strain evidence="1 2">JCM 7004</strain>
    </source>
</reference>
<dbReference type="Proteomes" id="UP000262177">
    <property type="component" value="Chromosome"/>
</dbReference>
<sequence>MLAAKWVEPLQRKLEELPQTAVDELIAAVNALNDKYSTTYSDVCEQIEQAEAELGNMLGQLTAMSSIWPVLPS</sequence>